<dbReference type="Proteomes" id="UP000266841">
    <property type="component" value="Unassembled WGS sequence"/>
</dbReference>
<feature type="region of interest" description="Disordered" evidence="1">
    <location>
        <begin position="1"/>
        <end position="22"/>
    </location>
</feature>
<name>K0T711_THAOC</name>
<dbReference type="EMBL" id="AGNL01004478">
    <property type="protein sequence ID" value="EJK73460.1"/>
    <property type="molecule type" value="Genomic_DNA"/>
</dbReference>
<reference evidence="2 3" key="1">
    <citation type="journal article" date="2012" name="Genome Biol.">
        <title>Genome and low-iron response of an oceanic diatom adapted to chronic iron limitation.</title>
        <authorList>
            <person name="Lommer M."/>
            <person name="Specht M."/>
            <person name="Roy A.S."/>
            <person name="Kraemer L."/>
            <person name="Andreson R."/>
            <person name="Gutowska M.A."/>
            <person name="Wolf J."/>
            <person name="Bergner S.V."/>
            <person name="Schilhabel M.B."/>
            <person name="Klostermeier U.C."/>
            <person name="Beiko R.G."/>
            <person name="Rosenstiel P."/>
            <person name="Hippler M."/>
            <person name="Laroche J."/>
        </authorList>
    </citation>
    <scope>NUCLEOTIDE SEQUENCE [LARGE SCALE GENOMIC DNA]</scope>
    <source>
        <strain evidence="2 3">CCMP1005</strain>
    </source>
</reference>
<proteinExistence type="predicted"/>
<protein>
    <submittedName>
        <fullName evidence="2">Uncharacterized protein</fullName>
    </submittedName>
</protein>
<organism evidence="2 3">
    <name type="scientific">Thalassiosira oceanica</name>
    <name type="common">Marine diatom</name>
    <dbReference type="NCBI Taxonomy" id="159749"/>
    <lineage>
        <taxon>Eukaryota</taxon>
        <taxon>Sar</taxon>
        <taxon>Stramenopiles</taxon>
        <taxon>Ochrophyta</taxon>
        <taxon>Bacillariophyta</taxon>
        <taxon>Coscinodiscophyceae</taxon>
        <taxon>Thalassiosirophycidae</taxon>
        <taxon>Thalassiosirales</taxon>
        <taxon>Thalassiosiraceae</taxon>
        <taxon>Thalassiosira</taxon>
    </lineage>
</organism>
<accession>K0T711</accession>
<evidence type="ECO:0000313" key="3">
    <source>
        <dbReference type="Proteomes" id="UP000266841"/>
    </source>
</evidence>
<feature type="non-terminal residue" evidence="2">
    <location>
        <position position="80"/>
    </location>
</feature>
<dbReference type="AlphaFoldDB" id="K0T711"/>
<keyword evidence="3" id="KW-1185">Reference proteome</keyword>
<comment type="caution">
    <text evidence="2">The sequence shown here is derived from an EMBL/GenBank/DDBJ whole genome shotgun (WGS) entry which is preliminary data.</text>
</comment>
<sequence length="80" mass="8468">MLSSRQRPSGAQSMVHDEGEAVPNALGDGFDRPCFPSLCLYAMAGGGQYHKPCSKPNGTSAQPAMLSTWFLIIRNGGLPS</sequence>
<gene>
    <name evidence="2" type="ORF">THAOC_04914</name>
</gene>
<evidence type="ECO:0000256" key="1">
    <source>
        <dbReference type="SAM" id="MobiDB-lite"/>
    </source>
</evidence>
<evidence type="ECO:0000313" key="2">
    <source>
        <dbReference type="EMBL" id="EJK73460.1"/>
    </source>
</evidence>
<feature type="compositionally biased region" description="Polar residues" evidence="1">
    <location>
        <begin position="1"/>
        <end position="12"/>
    </location>
</feature>